<dbReference type="AlphaFoldDB" id="A0AAE0RXX1"/>
<dbReference type="Proteomes" id="UP001195483">
    <property type="component" value="Unassembled WGS sequence"/>
</dbReference>
<reference evidence="2" key="1">
    <citation type="journal article" date="2021" name="Genome Biol. Evol.">
        <title>A High-Quality Reference Genome for a Parasitic Bivalve with Doubly Uniparental Inheritance (Bivalvia: Unionida).</title>
        <authorList>
            <person name="Smith C.H."/>
        </authorList>
    </citation>
    <scope>NUCLEOTIDE SEQUENCE</scope>
    <source>
        <strain evidence="2">CHS0354</strain>
    </source>
</reference>
<reference evidence="2" key="3">
    <citation type="submission" date="2023-05" db="EMBL/GenBank/DDBJ databases">
        <authorList>
            <person name="Smith C.H."/>
        </authorList>
    </citation>
    <scope>NUCLEOTIDE SEQUENCE</scope>
    <source>
        <strain evidence="2">CHS0354</strain>
        <tissue evidence="2">Mantle</tissue>
    </source>
</reference>
<sequence length="329" mass="37705">MHDRVRRLKRSKEGSCKTSTTCEQCSMSMRERHELEEDWKEENGLTSFVPAMTIGSAFDSSSHGPTPPLPPPPTKKISHTVYADERTDSDYKGCPQTLLPPHSKTLPNVYGKRCPKYVDNEYDVMKDVEPLHHTLDYHLDQTNRLCQLGLTDARCKQPSWWDQQTDDYRHYSLGKITDVQSLTREENTNDNSILVINEILENAEAIQVSHETTLSENLFQELVSTKENDTIQKHFNPILDGDNASYIDMTAAQTLSDEEENVQMKITLKRSAAVEICRKARLRGISCTSEVMYRRVIDTPTKFSVDYVEADEDYAHINTCYPVYIEITD</sequence>
<reference evidence="2" key="2">
    <citation type="journal article" date="2021" name="Genome Biol. Evol.">
        <title>Developing a high-quality reference genome for a parasitic bivalve with doubly uniparental inheritance (Bivalvia: Unionida).</title>
        <authorList>
            <person name="Smith C.H."/>
        </authorList>
    </citation>
    <scope>NUCLEOTIDE SEQUENCE</scope>
    <source>
        <strain evidence="2">CHS0354</strain>
        <tissue evidence="2">Mantle</tissue>
    </source>
</reference>
<name>A0AAE0RXX1_9BIVA</name>
<feature type="compositionally biased region" description="Pro residues" evidence="1">
    <location>
        <begin position="65"/>
        <end position="74"/>
    </location>
</feature>
<organism evidence="2 3">
    <name type="scientific">Potamilus streckersoni</name>
    <dbReference type="NCBI Taxonomy" id="2493646"/>
    <lineage>
        <taxon>Eukaryota</taxon>
        <taxon>Metazoa</taxon>
        <taxon>Spiralia</taxon>
        <taxon>Lophotrochozoa</taxon>
        <taxon>Mollusca</taxon>
        <taxon>Bivalvia</taxon>
        <taxon>Autobranchia</taxon>
        <taxon>Heteroconchia</taxon>
        <taxon>Palaeoheterodonta</taxon>
        <taxon>Unionida</taxon>
        <taxon>Unionoidea</taxon>
        <taxon>Unionidae</taxon>
        <taxon>Ambleminae</taxon>
        <taxon>Lampsilini</taxon>
        <taxon>Potamilus</taxon>
    </lineage>
</organism>
<evidence type="ECO:0000256" key="1">
    <source>
        <dbReference type="SAM" id="MobiDB-lite"/>
    </source>
</evidence>
<accession>A0AAE0RXX1</accession>
<evidence type="ECO:0000313" key="3">
    <source>
        <dbReference type="Proteomes" id="UP001195483"/>
    </source>
</evidence>
<feature type="region of interest" description="Disordered" evidence="1">
    <location>
        <begin position="55"/>
        <end position="77"/>
    </location>
</feature>
<proteinExistence type="predicted"/>
<evidence type="ECO:0000313" key="2">
    <source>
        <dbReference type="EMBL" id="KAK3581479.1"/>
    </source>
</evidence>
<comment type="caution">
    <text evidence="2">The sequence shown here is derived from an EMBL/GenBank/DDBJ whole genome shotgun (WGS) entry which is preliminary data.</text>
</comment>
<gene>
    <name evidence="2" type="ORF">CHS0354_031812</name>
</gene>
<dbReference type="EMBL" id="JAEAOA010001897">
    <property type="protein sequence ID" value="KAK3581479.1"/>
    <property type="molecule type" value="Genomic_DNA"/>
</dbReference>
<protein>
    <submittedName>
        <fullName evidence="2">Uncharacterized protein</fullName>
    </submittedName>
</protein>
<keyword evidence="3" id="KW-1185">Reference proteome</keyword>